<evidence type="ECO:0000256" key="3">
    <source>
        <dbReference type="SAM" id="Phobius"/>
    </source>
</evidence>
<feature type="transmembrane region" description="Helical" evidence="3">
    <location>
        <begin position="348"/>
        <end position="373"/>
    </location>
</feature>
<keyword evidence="3" id="KW-0472">Membrane</keyword>
<protein>
    <recommendedName>
        <fullName evidence="4">NAD(P)-binding domain-containing protein</fullName>
    </recommendedName>
</protein>
<dbReference type="KEGG" id="sapo:SAPIO_CDS0467"/>
<dbReference type="OrthoDB" id="10254604at2759"/>
<dbReference type="Pfam" id="PF13460">
    <property type="entry name" value="NAD_binding_10"/>
    <property type="match status" value="1"/>
</dbReference>
<feature type="transmembrane region" description="Helical" evidence="3">
    <location>
        <begin position="385"/>
        <end position="410"/>
    </location>
</feature>
<evidence type="ECO:0000313" key="6">
    <source>
        <dbReference type="Proteomes" id="UP000028545"/>
    </source>
</evidence>
<evidence type="ECO:0000259" key="4">
    <source>
        <dbReference type="Pfam" id="PF13460"/>
    </source>
</evidence>
<dbReference type="HOGENOM" id="CLU_345505_0_0_1"/>
<evidence type="ECO:0000256" key="1">
    <source>
        <dbReference type="ARBA" id="ARBA00038376"/>
    </source>
</evidence>
<keyword evidence="6" id="KW-1185">Reference proteome</keyword>
<comment type="caution">
    <text evidence="5">The sequence shown here is derived from an EMBL/GenBank/DDBJ whole genome shotgun (WGS) entry which is preliminary data.</text>
</comment>
<dbReference type="AlphaFoldDB" id="A0A084GH27"/>
<proteinExistence type="inferred from homology"/>
<sequence>MSTTLIFGGSGKVARHLTKLLSAEPGATVYSVIRNPAQIPELEELGANPIVQSIEDTFVTEITATIEHTAPDAVVWSAGAGGGNPQRTRAVDHEGAIKVFDAYAAAATGKPKRFIMVSAFDVRDREGKPVPDWYKPEDVKRSDAVWNAIGIYMKAKFEADKDLVLNNKRRGLEYTIVRPGSLSNELGTGKIRAGKIGMSGDIPREDVAGVILACLRNKDTIGLAFDVLGPGEGDLSISEAVAKVAKNKEDTFKDANKAENPRKSIAVPTPVKSFPPLRTSPPIPGNVGAGQESSTPKTLLLETYIGMARASRISVVGLVQVALHLASVLLAIAALGTLIWNAMRVSNAITLVLAFIAACWVTIFGIVEAVMLLGRKDPRNRLRELRPACFIFFHVFTILLIVGGCVLMAFTDWERTGLVGVSTDASTTESAVESTTFAIPMILLGIVGRPRTVERLLQVLASFHTLQYENGHDAAHEQIPPEMKTTRRGEARRALVPMSHPLPKLVQLACNSFRRPGERRNRQDRARKSMHALMIRWLTGSKRGNPREFSDWNLEKFAKYADTYFFMGTIFGRHWRRRYTALGNWERRMWIIGLGDGKRSILSHTFKNSRGHVYMCVNVRAFRNQPLDMRPLFPLITTILHELCHVYLMSYGCYCTDECTKEIPRWHGFSHHGMCWVTLFGMVVREIREWDPRLAEFGHGVNTYYVSAGDVQKETEEREVMFDNEDQRPNYLDVEMMDHEEYTYGTYEENRRIRVFERRPIPIQPNQENQPDPPDDSDDPDEPRPAPRRKRRREVDILLEEAERFLGKEFLEKRRRMG</sequence>
<comment type="similarity">
    <text evidence="1">Belongs to the avfA family.</text>
</comment>
<name>A0A084GH27_PSEDA</name>
<keyword evidence="3" id="KW-0812">Transmembrane</keyword>
<dbReference type="InterPro" id="IPR036291">
    <property type="entry name" value="NAD(P)-bd_dom_sf"/>
</dbReference>
<reference evidence="5 6" key="1">
    <citation type="journal article" date="2014" name="Genome Announc.">
        <title>Draft genome sequence of the pathogenic fungus Scedosporium apiospermum.</title>
        <authorList>
            <person name="Vandeputte P."/>
            <person name="Ghamrawi S."/>
            <person name="Rechenmann M."/>
            <person name="Iltis A."/>
            <person name="Giraud S."/>
            <person name="Fleury M."/>
            <person name="Thornton C."/>
            <person name="Delhaes L."/>
            <person name="Meyer W."/>
            <person name="Papon N."/>
            <person name="Bouchara J.P."/>
        </authorList>
    </citation>
    <scope>NUCLEOTIDE SEQUENCE [LARGE SCALE GENOMIC DNA]</scope>
    <source>
        <strain evidence="5 6">IHEM 14462</strain>
    </source>
</reference>
<feature type="transmembrane region" description="Helical" evidence="3">
    <location>
        <begin position="315"/>
        <end position="342"/>
    </location>
</feature>
<gene>
    <name evidence="5" type="ORF">SAPIO_CDS0467</name>
</gene>
<dbReference type="InterPro" id="IPR016040">
    <property type="entry name" value="NAD(P)-bd_dom"/>
</dbReference>
<keyword evidence="3" id="KW-1133">Transmembrane helix</keyword>
<dbReference type="EMBL" id="JOWA01000022">
    <property type="protein sequence ID" value="KEZ46639.1"/>
    <property type="molecule type" value="Genomic_DNA"/>
</dbReference>
<evidence type="ECO:0000313" key="5">
    <source>
        <dbReference type="EMBL" id="KEZ46639.1"/>
    </source>
</evidence>
<dbReference type="PANTHER" id="PTHR15020:SF50">
    <property type="entry name" value="UPF0659 PROTEIN YMR090W"/>
    <property type="match status" value="1"/>
</dbReference>
<dbReference type="PANTHER" id="PTHR15020">
    <property type="entry name" value="FLAVIN REDUCTASE-RELATED"/>
    <property type="match status" value="1"/>
</dbReference>
<dbReference type="Proteomes" id="UP000028545">
    <property type="component" value="Unassembled WGS sequence"/>
</dbReference>
<dbReference type="Gene3D" id="3.40.50.720">
    <property type="entry name" value="NAD(P)-binding Rossmann-like Domain"/>
    <property type="match status" value="1"/>
</dbReference>
<accession>A0A084GH27</accession>
<organism evidence="5 6">
    <name type="scientific">Pseudallescheria apiosperma</name>
    <name type="common">Scedosporium apiospermum</name>
    <dbReference type="NCBI Taxonomy" id="563466"/>
    <lineage>
        <taxon>Eukaryota</taxon>
        <taxon>Fungi</taxon>
        <taxon>Dikarya</taxon>
        <taxon>Ascomycota</taxon>
        <taxon>Pezizomycotina</taxon>
        <taxon>Sordariomycetes</taxon>
        <taxon>Hypocreomycetidae</taxon>
        <taxon>Microascales</taxon>
        <taxon>Microascaceae</taxon>
        <taxon>Scedosporium</taxon>
    </lineage>
</organism>
<dbReference type="VEuPathDB" id="FungiDB:SAPIO_CDS0467"/>
<evidence type="ECO:0000256" key="2">
    <source>
        <dbReference type="SAM" id="MobiDB-lite"/>
    </source>
</evidence>
<feature type="region of interest" description="Disordered" evidence="2">
    <location>
        <begin position="758"/>
        <end position="794"/>
    </location>
</feature>
<dbReference type="SUPFAM" id="SSF51735">
    <property type="entry name" value="NAD(P)-binding Rossmann-fold domains"/>
    <property type="match status" value="1"/>
</dbReference>
<feature type="domain" description="NAD(P)-binding" evidence="4">
    <location>
        <begin position="8"/>
        <end position="217"/>
    </location>
</feature>
<dbReference type="RefSeq" id="XP_016646438.1">
    <property type="nucleotide sequence ID" value="XM_016783238.1"/>
</dbReference>
<dbReference type="GeneID" id="27718619"/>
<dbReference type="CDD" id="cd05243">
    <property type="entry name" value="SDR_a5"/>
    <property type="match status" value="1"/>
</dbReference>